<organism evidence="1 2">
    <name type="scientific">Mycolicibacterium canariasense</name>
    <name type="common">Mycobacterium canariasense</name>
    <dbReference type="NCBI Taxonomy" id="228230"/>
    <lineage>
        <taxon>Bacteria</taxon>
        <taxon>Bacillati</taxon>
        <taxon>Actinomycetota</taxon>
        <taxon>Actinomycetes</taxon>
        <taxon>Mycobacteriales</taxon>
        <taxon>Mycobacteriaceae</taxon>
        <taxon>Mycolicibacterium</taxon>
    </lineage>
</organism>
<dbReference type="EMBL" id="BCSY01000088">
    <property type="protein sequence ID" value="GAS98729.1"/>
    <property type="molecule type" value="Genomic_DNA"/>
</dbReference>
<sequence length="212" mass="23418">MSRYAWEHGTITLPTGQPAQLRAALQRAADAQIAALTAETDRAWNRLRTMTPAQRADHSRIANDPIVSTLSEQAHFLMCHWERRGNTSATRWRKPSQKAIRESVITRHRDGAGKTHTVFRCGLDATITLAGNTVTWDVSENNHAPERAHAHPLAASLFRHLHAVQWTSRSGGIIVGNDEYARDDRDVGGGGNYTVESFGAAPTRGARALVRR</sequence>
<dbReference type="AlphaFoldDB" id="A0A100WHP8"/>
<keyword evidence="2" id="KW-1185">Reference proteome</keyword>
<evidence type="ECO:0000313" key="2">
    <source>
        <dbReference type="Proteomes" id="UP000069443"/>
    </source>
</evidence>
<proteinExistence type="predicted"/>
<dbReference type="Proteomes" id="UP000069443">
    <property type="component" value="Unassembled WGS sequence"/>
</dbReference>
<name>A0A100WHP8_MYCCR</name>
<dbReference type="OrthoDB" id="4916660at2"/>
<protein>
    <submittedName>
        <fullName evidence="1">Uncharacterized protein</fullName>
    </submittedName>
</protein>
<comment type="caution">
    <text evidence="1">The sequence shown here is derived from an EMBL/GenBank/DDBJ whole genome shotgun (WGS) entry which is preliminary data.</text>
</comment>
<gene>
    <name evidence="1" type="ORF">RMCC_5694</name>
</gene>
<reference evidence="2" key="1">
    <citation type="journal article" date="2016" name="Genome Announc.">
        <title>Draft Genome Sequences of Five Rapidly Growing Mycobacterium Species, M. thermoresistibile, M. fortuitum subsp. acetamidolyticum, M. canariasense, M. brisbanense, and M. novocastrense.</title>
        <authorList>
            <person name="Katahira K."/>
            <person name="Ogura Y."/>
            <person name="Gotoh Y."/>
            <person name="Hayashi T."/>
        </authorList>
    </citation>
    <scope>NUCLEOTIDE SEQUENCE [LARGE SCALE GENOMIC DNA]</scope>
    <source>
        <strain evidence="2">JCM15298</strain>
    </source>
</reference>
<reference evidence="2" key="2">
    <citation type="submission" date="2016-02" db="EMBL/GenBank/DDBJ databases">
        <title>Draft genome sequence of five rapidly growing Mycobacterium species.</title>
        <authorList>
            <person name="Katahira K."/>
            <person name="Gotou Y."/>
            <person name="Iida K."/>
            <person name="Ogura Y."/>
            <person name="Hayashi T."/>
        </authorList>
    </citation>
    <scope>NUCLEOTIDE SEQUENCE [LARGE SCALE GENOMIC DNA]</scope>
    <source>
        <strain evidence="2">JCM15298</strain>
    </source>
</reference>
<accession>A0A100WHP8</accession>
<dbReference type="STRING" id="228230.RMCC_5694"/>
<evidence type="ECO:0000313" key="1">
    <source>
        <dbReference type="EMBL" id="GAS98729.1"/>
    </source>
</evidence>
<dbReference type="RefSeq" id="WP_051579160.1">
    <property type="nucleotide sequence ID" value="NZ_BCSY01000088.1"/>
</dbReference>